<dbReference type="Pfam" id="PF01425">
    <property type="entry name" value="Amidase"/>
    <property type="match status" value="1"/>
</dbReference>
<dbReference type="GO" id="GO:0009062">
    <property type="term" value="P:fatty acid catabolic process"/>
    <property type="evidence" value="ECO:0007669"/>
    <property type="project" value="TreeGrafter"/>
</dbReference>
<evidence type="ECO:0000256" key="1">
    <source>
        <dbReference type="ARBA" id="ARBA00009199"/>
    </source>
</evidence>
<feature type="domain" description="Amidase" evidence="5">
    <location>
        <begin position="113"/>
        <end position="603"/>
    </location>
</feature>
<dbReference type="PANTHER" id="PTHR45847:SF6">
    <property type="entry name" value="FATTY ACID AMIDE HYDROLASE"/>
    <property type="match status" value="1"/>
</dbReference>
<dbReference type="SUPFAM" id="SSF75304">
    <property type="entry name" value="Amidase signature (AS) enzymes"/>
    <property type="match status" value="1"/>
</dbReference>
<dbReference type="InterPro" id="IPR036928">
    <property type="entry name" value="AS_sf"/>
</dbReference>
<reference evidence="6 7" key="1">
    <citation type="submission" date="2010-05" db="EMBL/GenBank/DDBJ databases">
        <title>The Genome Sequence of Thecamonas trahens ATCC 50062.</title>
        <authorList>
            <consortium name="The Broad Institute Genome Sequencing Platform"/>
            <person name="Russ C."/>
            <person name="Cuomo C."/>
            <person name="Shea T."/>
            <person name="Young S.K."/>
            <person name="Zeng Q."/>
            <person name="Koehrsen M."/>
            <person name="Haas B."/>
            <person name="Borodovsky M."/>
            <person name="Guigo R."/>
            <person name="Alvarado L."/>
            <person name="Berlin A."/>
            <person name="Bochicchio J."/>
            <person name="Borenstein D."/>
            <person name="Chapman S."/>
            <person name="Chen Z."/>
            <person name="Freedman E."/>
            <person name="Gellesch M."/>
            <person name="Goldberg J."/>
            <person name="Griggs A."/>
            <person name="Gujja S."/>
            <person name="Heilman E."/>
            <person name="Heiman D."/>
            <person name="Hepburn T."/>
            <person name="Howarth C."/>
            <person name="Jen D."/>
            <person name="Larson L."/>
            <person name="Mehta T."/>
            <person name="Park D."/>
            <person name="Pearson M."/>
            <person name="Roberts A."/>
            <person name="Saif S."/>
            <person name="Shenoy N."/>
            <person name="Sisk P."/>
            <person name="Stolte C."/>
            <person name="Sykes S."/>
            <person name="Thomson T."/>
            <person name="Walk T."/>
            <person name="White J."/>
            <person name="Yandava C."/>
            <person name="Burger G."/>
            <person name="Gray M.W."/>
            <person name="Holland P.W.H."/>
            <person name="King N."/>
            <person name="Lang F.B.F."/>
            <person name="Roger A.J."/>
            <person name="Ruiz-Trillo I."/>
            <person name="Lander E."/>
            <person name="Nusbaum C."/>
        </authorList>
    </citation>
    <scope>NUCLEOTIDE SEQUENCE [LARGE SCALE GENOMIC DNA]</scope>
    <source>
        <strain evidence="6 7">ATCC 50062</strain>
    </source>
</reference>
<organism evidence="6 7">
    <name type="scientific">Thecamonas trahens ATCC 50062</name>
    <dbReference type="NCBI Taxonomy" id="461836"/>
    <lineage>
        <taxon>Eukaryota</taxon>
        <taxon>Apusozoa</taxon>
        <taxon>Apusomonadida</taxon>
        <taxon>Apusomonadidae</taxon>
        <taxon>Thecamonas</taxon>
    </lineage>
</organism>
<evidence type="ECO:0000256" key="2">
    <source>
        <dbReference type="ARBA" id="ARBA00022801"/>
    </source>
</evidence>
<dbReference type="GO" id="GO:0004040">
    <property type="term" value="F:amidase activity"/>
    <property type="evidence" value="ECO:0007669"/>
    <property type="project" value="TreeGrafter"/>
</dbReference>
<evidence type="ECO:0000256" key="3">
    <source>
        <dbReference type="PIRSR" id="PIRSR001221-1"/>
    </source>
</evidence>
<feature type="binding site" evidence="4">
    <location>
        <position position="254"/>
    </location>
    <ligand>
        <name>substrate</name>
    </ligand>
</feature>
<dbReference type="PIRSF" id="PIRSF001221">
    <property type="entry name" value="Amidase_fungi"/>
    <property type="match status" value="1"/>
</dbReference>
<dbReference type="Proteomes" id="UP000054408">
    <property type="component" value="Unassembled WGS sequence"/>
</dbReference>
<dbReference type="Gene3D" id="3.90.1300.10">
    <property type="entry name" value="Amidase signature (AS) domain"/>
    <property type="match status" value="1"/>
</dbReference>
<dbReference type="OMA" id="GMQPWKY"/>
<protein>
    <submittedName>
        <fullName evidence="6">Vitamin D3 hydroxylase-associated protein</fullName>
    </submittedName>
</protein>
<accession>A0A0L0DSS4</accession>
<dbReference type="EMBL" id="GL349498">
    <property type="protein sequence ID" value="KNC55267.1"/>
    <property type="molecule type" value="Genomic_DNA"/>
</dbReference>
<sequence length="626" mass="65474">MSTSVAQVGFQDRQMQVQMQTQTLDADTAHNLTHHSFGVTAKASSTAIVATLKWLRITSSFALAFEPQVDGDHVCKDEAGTGLSAEVISKIAAASAQELARAIVTRSYSAEEVMKAYVFLALRAHAATNCLTASMFDDALEEARMADEVLDKLLASGLSSEDDVLAEKPLFGVPISLKDQIVVRGTRATCGLKAFYLAGPSDDDGLLTQAIRAIGAIPFVKTNVPQSLISSETTNHLFGTTVNPWNSARTPGGSSGGEGALIGAGGSIVGIGTDIGGSLRIPATFNGLATIKPTPARVTRRGVVKPATAAQSYIQPVAGPLARTVGDAEALLAAIINSGIMAAHDVTTVPLPYDMTRADPEAGNAKPVIGYYDDDGYFPASAAYKRAVAMAVAALERAGYTVVPFQPPAIDTAINLWCSILVADGMDGFVEAAGGETFIKQYLLMMASARAPAAVRGVARALMWALGMRRTAELAGTAHPRTVIESEKLEAQRAAYVHAFYDSWAVAGIDAMLCPGFGVAPFVLGDSAKLNPSAASYTMFINLLNTAAGTVPVTVVDVDEQIYQGPVFSLEPFHSAARAATASSVGLPIGVQVYGKPFDDETVVRVLKDIEAGVGFTAVSPLRATI</sequence>
<dbReference type="AlphaFoldDB" id="A0A0L0DSS4"/>
<dbReference type="OrthoDB" id="566138at2759"/>
<dbReference type="PROSITE" id="PS00571">
    <property type="entry name" value="AMIDASES"/>
    <property type="match status" value="1"/>
</dbReference>
<comment type="similarity">
    <text evidence="1">Belongs to the amidase family.</text>
</comment>
<dbReference type="eggNOG" id="KOG1212">
    <property type="taxonomic scope" value="Eukaryota"/>
</dbReference>
<name>A0A0L0DSS4_THETB</name>
<dbReference type="STRING" id="461836.A0A0L0DSS4"/>
<feature type="active site" description="Charge relay system" evidence="3">
    <location>
        <position position="254"/>
    </location>
</feature>
<proteinExistence type="inferred from homology"/>
<evidence type="ECO:0000313" key="6">
    <source>
        <dbReference type="EMBL" id="KNC55267.1"/>
    </source>
</evidence>
<evidence type="ECO:0000313" key="7">
    <source>
        <dbReference type="Proteomes" id="UP000054408"/>
    </source>
</evidence>
<dbReference type="RefSeq" id="XP_013753090.1">
    <property type="nucleotide sequence ID" value="XM_013897636.1"/>
</dbReference>
<feature type="active site" description="Acyl-ester intermediate" evidence="3">
    <location>
        <position position="278"/>
    </location>
</feature>
<dbReference type="InterPro" id="IPR020556">
    <property type="entry name" value="Amidase_CS"/>
</dbReference>
<feature type="active site" description="Charge relay system" evidence="3">
    <location>
        <position position="178"/>
    </location>
</feature>
<gene>
    <name evidence="6" type="ORF">AMSG_10904</name>
</gene>
<dbReference type="InterPro" id="IPR052096">
    <property type="entry name" value="Endocannabinoid_amidase"/>
</dbReference>
<feature type="binding site" evidence="4">
    <location>
        <position position="228"/>
    </location>
    <ligand>
        <name>substrate</name>
    </ligand>
</feature>
<keyword evidence="7" id="KW-1185">Reference proteome</keyword>
<feature type="binding site" evidence="4">
    <location>
        <begin position="275"/>
        <end position="278"/>
    </location>
    <ligand>
        <name>substrate</name>
    </ligand>
</feature>
<dbReference type="GO" id="GO:0017064">
    <property type="term" value="F:fatty acid amide hydrolase activity"/>
    <property type="evidence" value="ECO:0007669"/>
    <property type="project" value="TreeGrafter"/>
</dbReference>
<evidence type="ECO:0000256" key="4">
    <source>
        <dbReference type="PIRSR" id="PIRSR001221-2"/>
    </source>
</evidence>
<evidence type="ECO:0000259" key="5">
    <source>
        <dbReference type="Pfam" id="PF01425"/>
    </source>
</evidence>
<keyword evidence="2" id="KW-0378">Hydrolase</keyword>
<dbReference type="InterPro" id="IPR023631">
    <property type="entry name" value="Amidase_dom"/>
</dbReference>
<dbReference type="PANTHER" id="PTHR45847">
    <property type="entry name" value="FATTY ACID AMIDE HYDROLASE"/>
    <property type="match status" value="1"/>
</dbReference>
<dbReference type="GeneID" id="25569011"/>